<protein>
    <submittedName>
        <fullName evidence="1">Organic hydroperoxide reductase OsmC/OhrA</fullName>
    </submittedName>
</protein>
<reference evidence="1 2" key="1">
    <citation type="submission" date="2020-03" db="EMBL/GenBank/DDBJ databases">
        <title>Genomic Encyclopedia of Type Strains, Phase IV (KMG-IV): sequencing the most valuable type-strain genomes for metagenomic binning, comparative biology and taxonomic classification.</title>
        <authorList>
            <person name="Goeker M."/>
        </authorList>
    </citation>
    <scope>NUCLEOTIDE SEQUENCE [LARGE SCALE GENOMIC DNA]</scope>
    <source>
        <strain evidence="1 2">DSM 101599</strain>
    </source>
</reference>
<name>A0ABX0UCK9_9FLAO</name>
<dbReference type="PANTHER" id="PTHR42830:SF2">
    <property type="entry name" value="OSMC_OHR FAMILY PROTEIN"/>
    <property type="match status" value="1"/>
</dbReference>
<sequence length="151" mass="17477">MRNLHEYKIGITWKGSIDVSKNYRYDKTYELEFENKPNIVGSADATFHGDKDLYNPEEMLLSALASCYMMSFFYLCSKQKIKIDSYYDSPVGFLKVNPNGSGQFEKVMLQPVIKTSCKDTVLLYELFSKAEDYCFIARSCNFIIKHNPIIN</sequence>
<keyword evidence="2" id="KW-1185">Reference proteome</keyword>
<dbReference type="Proteomes" id="UP000745859">
    <property type="component" value="Unassembled WGS sequence"/>
</dbReference>
<dbReference type="InterPro" id="IPR003718">
    <property type="entry name" value="OsmC/Ohr_fam"/>
</dbReference>
<dbReference type="InterPro" id="IPR015946">
    <property type="entry name" value="KH_dom-like_a/b"/>
</dbReference>
<dbReference type="InterPro" id="IPR052707">
    <property type="entry name" value="OsmC_Ohr_Peroxiredoxin"/>
</dbReference>
<evidence type="ECO:0000313" key="2">
    <source>
        <dbReference type="Proteomes" id="UP000745859"/>
    </source>
</evidence>
<gene>
    <name evidence="1" type="ORF">FHR24_003063</name>
</gene>
<dbReference type="SUPFAM" id="SSF82784">
    <property type="entry name" value="OsmC-like"/>
    <property type="match status" value="1"/>
</dbReference>
<comment type="caution">
    <text evidence="1">The sequence shown here is derived from an EMBL/GenBank/DDBJ whole genome shotgun (WGS) entry which is preliminary data.</text>
</comment>
<evidence type="ECO:0000313" key="1">
    <source>
        <dbReference type="EMBL" id="NIJ46574.1"/>
    </source>
</evidence>
<dbReference type="PANTHER" id="PTHR42830">
    <property type="entry name" value="OSMOTICALLY INDUCIBLE FAMILY PROTEIN"/>
    <property type="match status" value="1"/>
</dbReference>
<accession>A0ABX0UCK9</accession>
<dbReference type="InterPro" id="IPR036102">
    <property type="entry name" value="OsmC/Ohrsf"/>
</dbReference>
<dbReference type="EMBL" id="JAASQL010000008">
    <property type="protein sequence ID" value="NIJ46574.1"/>
    <property type="molecule type" value="Genomic_DNA"/>
</dbReference>
<dbReference type="Gene3D" id="3.30.300.20">
    <property type="match status" value="1"/>
</dbReference>
<organism evidence="1 2">
    <name type="scientific">Wenyingzhuangia heitensis</name>
    <dbReference type="NCBI Taxonomy" id="1487859"/>
    <lineage>
        <taxon>Bacteria</taxon>
        <taxon>Pseudomonadati</taxon>
        <taxon>Bacteroidota</taxon>
        <taxon>Flavobacteriia</taxon>
        <taxon>Flavobacteriales</taxon>
        <taxon>Flavobacteriaceae</taxon>
        <taxon>Wenyingzhuangia</taxon>
    </lineage>
</organism>
<dbReference type="RefSeq" id="WP_167190929.1">
    <property type="nucleotide sequence ID" value="NZ_JAASQL010000008.1"/>
</dbReference>
<dbReference type="Pfam" id="PF02566">
    <property type="entry name" value="OsmC"/>
    <property type="match status" value="1"/>
</dbReference>
<proteinExistence type="predicted"/>